<dbReference type="Gene3D" id="3.90.1200.10">
    <property type="match status" value="1"/>
</dbReference>
<name>A0A7D6CFQ7_9ACTN</name>
<keyword evidence="2" id="KW-0808">Transferase</keyword>
<gene>
    <name evidence="2" type="ORF">HZU44_27895</name>
</gene>
<dbReference type="Pfam" id="PF01636">
    <property type="entry name" value="APH"/>
    <property type="match status" value="1"/>
</dbReference>
<dbReference type="InterPro" id="IPR011009">
    <property type="entry name" value="Kinase-like_dom_sf"/>
</dbReference>
<evidence type="ECO:0000313" key="2">
    <source>
        <dbReference type="EMBL" id="QLJ98451.1"/>
    </source>
</evidence>
<dbReference type="EMBL" id="CP058905">
    <property type="protein sequence ID" value="QLJ98451.1"/>
    <property type="molecule type" value="Genomic_DNA"/>
</dbReference>
<accession>A0A7D6CFQ7</accession>
<reference evidence="2" key="1">
    <citation type="submission" date="2020-08" db="EMBL/GenBank/DDBJ databases">
        <title>A bifunctional nitrone conjugated secondary metabolite targeting the ribosome.</title>
        <authorList>
            <person name="Limbrick E.M."/>
            <person name="Graf M."/>
            <person name="Derewacz D.K."/>
            <person name="Nguyen F."/>
            <person name="Spraggins J.M."/>
            <person name="Wieland M."/>
            <person name="Ynigez-Gutierrez A.E."/>
            <person name="Reisman B.J."/>
            <person name="Zinshteyn B."/>
            <person name="McCulloch K."/>
            <person name="Iverson T.M."/>
            <person name="Green R."/>
            <person name="Wilson D.N."/>
            <person name="Bachmann B.O."/>
        </authorList>
    </citation>
    <scope>NUCLEOTIDE SEQUENCE</scope>
    <source>
        <strain evidence="2">Africana</strain>
    </source>
</reference>
<organism evidence="2">
    <name type="scientific">Micromonospora carbonacea</name>
    <dbReference type="NCBI Taxonomy" id="47853"/>
    <lineage>
        <taxon>Bacteria</taxon>
        <taxon>Bacillati</taxon>
        <taxon>Actinomycetota</taxon>
        <taxon>Actinomycetes</taxon>
        <taxon>Micromonosporales</taxon>
        <taxon>Micromonosporaceae</taxon>
        <taxon>Micromonospora</taxon>
    </lineage>
</organism>
<evidence type="ECO:0000259" key="1">
    <source>
        <dbReference type="Pfam" id="PF01636"/>
    </source>
</evidence>
<dbReference type="SUPFAM" id="SSF56112">
    <property type="entry name" value="Protein kinase-like (PK-like)"/>
    <property type="match status" value="1"/>
</dbReference>
<sequence length="256" mass="29081">MTAEEIPLTGGNVTAGVVRVGDTVRRRVGPWTPAVHALLEHLWSVGFRGAPRPLGIDEKGREVLTYAAGEVPWPFFFDLLEPQDQLARVGRLARDLHDALSTFTPPPDARWNVLMPADRDDQIVHHDLAPWNLVIGERWVFIDWDNAGPGSRLWDLAYAVHGFIPMSAHPDWQRADAGPRLRAFADAYGLDEQQRRDLVPMLTVRTRAMHDFLRDQAALAVEPWATHWRTGHGDAWRSDAEYTERHTDRWVKALLD</sequence>
<dbReference type="AlphaFoldDB" id="A0A7D6CFQ7"/>
<dbReference type="InterPro" id="IPR002575">
    <property type="entry name" value="Aminoglycoside_PTrfase"/>
</dbReference>
<dbReference type="GO" id="GO:0016740">
    <property type="term" value="F:transferase activity"/>
    <property type="evidence" value="ECO:0007669"/>
    <property type="project" value="UniProtKB-KW"/>
</dbReference>
<protein>
    <submittedName>
        <fullName evidence="2">Phosphotransferase</fullName>
    </submittedName>
</protein>
<feature type="domain" description="Aminoglycoside phosphotransferase" evidence="1">
    <location>
        <begin position="110"/>
        <end position="194"/>
    </location>
</feature>
<proteinExistence type="predicted"/>